<evidence type="ECO:0000256" key="4">
    <source>
        <dbReference type="ARBA" id="ARBA00022679"/>
    </source>
</evidence>
<evidence type="ECO:0000259" key="8">
    <source>
        <dbReference type="PROSITE" id="PS50109"/>
    </source>
</evidence>
<dbReference type="InterPro" id="IPR036890">
    <property type="entry name" value="HATPase_C_sf"/>
</dbReference>
<evidence type="ECO:0000256" key="3">
    <source>
        <dbReference type="ARBA" id="ARBA00022553"/>
    </source>
</evidence>
<feature type="domain" description="Histidine kinase" evidence="8">
    <location>
        <begin position="300"/>
        <end position="491"/>
    </location>
</feature>
<evidence type="ECO:0000256" key="2">
    <source>
        <dbReference type="ARBA" id="ARBA00012438"/>
    </source>
</evidence>
<keyword evidence="3" id="KW-0597">Phosphoprotein</keyword>
<dbReference type="PANTHER" id="PTHR41523">
    <property type="entry name" value="TWO-COMPONENT SYSTEM SENSOR PROTEIN"/>
    <property type="match status" value="1"/>
</dbReference>
<dbReference type="AlphaFoldDB" id="A0A840DHN4"/>
<organism evidence="9 10">
    <name type="scientific">Canibacter oris</name>
    <dbReference type="NCBI Taxonomy" id="1365628"/>
    <lineage>
        <taxon>Bacteria</taxon>
        <taxon>Bacillati</taxon>
        <taxon>Actinomycetota</taxon>
        <taxon>Actinomycetes</taxon>
        <taxon>Micrococcales</taxon>
        <taxon>Microbacteriaceae</taxon>
        <taxon>Canibacter</taxon>
    </lineage>
</organism>
<dbReference type="InterPro" id="IPR038424">
    <property type="entry name" value="H_kinase_PdtaS_GAF_sf"/>
</dbReference>
<dbReference type="Pfam" id="PF12282">
    <property type="entry name" value="GAF_PdtaS"/>
    <property type="match status" value="1"/>
</dbReference>
<keyword evidence="6 9" id="KW-0418">Kinase</keyword>
<name>A0A840DHN4_9MICO</name>
<dbReference type="InterPro" id="IPR003594">
    <property type="entry name" value="HATPase_dom"/>
</dbReference>
<keyword evidence="10" id="KW-1185">Reference proteome</keyword>
<dbReference type="InterPro" id="IPR022066">
    <property type="entry name" value="PdtaS_GAF"/>
</dbReference>
<evidence type="ECO:0000256" key="7">
    <source>
        <dbReference type="ARBA" id="ARBA00022840"/>
    </source>
</evidence>
<evidence type="ECO:0000256" key="1">
    <source>
        <dbReference type="ARBA" id="ARBA00000085"/>
    </source>
</evidence>
<keyword evidence="4" id="KW-0808">Transferase</keyword>
<evidence type="ECO:0000256" key="5">
    <source>
        <dbReference type="ARBA" id="ARBA00022741"/>
    </source>
</evidence>
<dbReference type="PANTHER" id="PTHR41523:SF8">
    <property type="entry name" value="ETHYLENE RESPONSE SENSOR PROTEIN"/>
    <property type="match status" value="1"/>
</dbReference>
<protein>
    <recommendedName>
        <fullName evidence="2">histidine kinase</fullName>
        <ecNumber evidence="2">2.7.13.3</ecNumber>
    </recommendedName>
</protein>
<dbReference type="Gene3D" id="3.30.450.280">
    <property type="entry name" value="GAF domain"/>
    <property type="match status" value="1"/>
</dbReference>
<keyword evidence="5" id="KW-0547">Nucleotide-binding</keyword>
<comment type="catalytic activity">
    <reaction evidence="1">
        <text>ATP + protein L-histidine = ADP + protein N-phospho-L-histidine.</text>
        <dbReference type="EC" id="2.7.13.3"/>
    </reaction>
</comment>
<evidence type="ECO:0000313" key="10">
    <source>
        <dbReference type="Proteomes" id="UP000571183"/>
    </source>
</evidence>
<dbReference type="Gene3D" id="3.30.565.10">
    <property type="entry name" value="Histidine kinase-like ATPase, C-terminal domain"/>
    <property type="match status" value="1"/>
</dbReference>
<accession>A0A840DHN4</accession>
<dbReference type="InterPro" id="IPR011495">
    <property type="entry name" value="Sig_transdc_His_kin_sub2_dim/P"/>
</dbReference>
<gene>
    <name evidence="9" type="ORF">F5897_000266</name>
</gene>
<comment type="caution">
    <text evidence="9">The sequence shown here is derived from an EMBL/GenBank/DDBJ whole genome shotgun (WGS) entry which is preliminary data.</text>
</comment>
<keyword evidence="7" id="KW-0067">ATP-binding</keyword>
<dbReference type="SUPFAM" id="SSF55874">
    <property type="entry name" value="ATPase domain of HSP90 chaperone/DNA topoisomerase II/histidine kinase"/>
    <property type="match status" value="1"/>
</dbReference>
<sequence>MSTLRRIATKYTELTAAEIDWLELLATDWSLIADLALSDAVLWVPTSDGEFLAVAHSRPTGQLTTFHRDIIGDFLRDDWRATVQTAMVENRSVKASSITWYEEAPMQMQAWPVSMRAADKGQPHGPFAVVTLHTPTTAGKSESRMGAAYRACALDIMRMIKTGYFPPAGTQRGRQRGAPRAGDGLMRLDIDGTVSFASPNTLTSFARLGYRDEIEDEKLPEIVAALTAGVYDTNESLPLIAGGKIAARTDIEAKGFTITARSIPVYRDGERVGGIVLTRDITDIKQQAQELITKNATIREIHHRVKNNLQTVASLLRVQARRAESDEAKQVLGQAMRRVASIAVVHDALATGVDQIVKFDEVFDRVLGLAAEVASTNNTVVSMRKIGAFGQLPSEFATPLALALTEIVTNAVEHGLADREGQVTIAVERTESDMLITVSDDGVGLVAGQPGGGLGTQIIRTLIEGELGGTIKWSANEPCGVRVDLAIPLRWILGLEEEADTP</sequence>
<dbReference type="Pfam" id="PF02518">
    <property type="entry name" value="HATPase_c"/>
    <property type="match status" value="1"/>
</dbReference>
<dbReference type="Proteomes" id="UP000571183">
    <property type="component" value="Unassembled WGS sequence"/>
</dbReference>
<dbReference type="Pfam" id="PF07568">
    <property type="entry name" value="HisKA_2"/>
    <property type="match status" value="1"/>
</dbReference>
<dbReference type="GO" id="GO:0005524">
    <property type="term" value="F:ATP binding"/>
    <property type="evidence" value="ECO:0007669"/>
    <property type="project" value="UniProtKB-KW"/>
</dbReference>
<dbReference type="RefSeq" id="WP_183304212.1">
    <property type="nucleotide sequence ID" value="NZ_JACIFD010000002.1"/>
</dbReference>
<dbReference type="InterPro" id="IPR005467">
    <property type="entry name" value="His_kinase_dom"/>
</dbReference>
<dbReference type="GO" id="GO:0004673">
    <property type="term" value="F:protein histidine kinase activity"/>
    <property type="evidence" value="ECO:0007669"/>
    <property type="project" value="UniProtKB-EC"/>
</dbReference>
<evidence type="ECO:0000256" key="6">
    <source>
        <dbReference type="ARBA" id="ARBA00022777"/>
    </source>
</evidence>
<dbReference type="SMART" id="SM00387">
    <property type="entry name" value="HATPase_c"/>
    <property type="match status" value="1"/>
</dbReference>
<reference evidence="9" key="1">
    <citation type="submission" date="2020-08" db="EMBL/GenBank/DDBJ databases">
        <title>Sequencing the genomes of 1000 actinobacteria strains.</title>
        <authorList>
            <person name="Klenk H.-P."/>
        </authorList>
    </citation>
    <scope>NUCLEOTIDE SEQUENCE [LARGE SCALE GENOMIC DNA]</scope>
    <source>
        <strain evidence="9">DSM 27064</strain>
    </source>
</reference>
<dbReference type="PROSITE" id="PS50109">
    <property type="entry name" value="HIS_KIN"/>
    <property type="match status" value="1"/>
</dbReference>
<proteinExistence type="predicted"/>
<dbReference type="EMBL" id="JACIFD010000002">
    <property type="protein sequence ID" value="MBB4070982.1"/>
    <property type="molecule type" value="Genomic_DNA"/>
</dbReference>
<dbReference type="Gene3D" id="3.30.450.20">
    <property type="entry name" value="PAS domain"/>
    <property type="match status" value="1"/>
</dbReference>
<dbReference type="EC" id="2.7.13.3" evidence="2"/>
<evidence type="ECO:0000313" key="9">
    <source>
        <dbReference type="EMBL" id="MBB4070982.1"/>
    </source>
</evidence>